<keyword evidence="1" id="KW-0472">Membrane</keyword>
<accession>A0ABQ5MIG4</accession>
<feature type="transmembrane region" description="Helical" evidence="1">
    <location>
        <begin position="82"/>
        <end position="103"/>
    </location>
</feature>
<comment type="caution">
    <text evidence="2">The sequence shown here is derived from an EMBL/GenBank/DDBJ whole genome shotgun (WGS) entry which is preliminary data.</text>
</comment>
<feature type="transmembrane region" description="Helical" evidence="1">
    <location>
        <begin position="138"/>
        <end position="162"/>
    </location>
</feature>
<protein>
    <submittedName>
        <fullName evidence="2">Uncharacterized protein</fullName>
    </submittedName>
</protein>
<keyword evidence="1" id="KW-1133">Transmembrane helix</keyword>
<organism evidence="2 3">
    <name type="scientific">Neptunitalea lumnitzerae</name>
    <dbReference type="NCBI Taxonomy" id="2965509"/>
    <lineage>
        <taxon>Bacteria</taxon>
        <taxon>Pseudomonadati</taxon>
        <taxon>Bacteroidota</taxon>
        <taxon>Flavobacteriia</taxon>
        <taxon>Flavobacteriales</taxon>
        <taxon>Flavobacteriaceae</taxon>
        <taxon>Neptunitalea</taxon>
    </lineage>
</organism>
<sequence length="214" mass="23463">MTTNEQYQFCKRCTNRKLDTKQGIVCTLTHAKPTFTDNCEQFNPDPQVEALLASNGNVNHEQILATTYKGMSIAELKQHENYSLACIAGGITGIIGAILWGLISVALMIQFGYMAIAIGAGVGYVMRITGKGVSQKFAITGAFIAIVSCFLGNVFSLFLLIAKFEDVTLLEVITYLDYSQLPDLLTENFSFFDVLFPLIAALEGYKFATIPISE</sequence>
<feature type="transmembrane region" description="Helical" evidence="1">
    <location>
        <begin position="109"/>
        <end position="126"/>
    </location>
</feature>
<keyword evidence="3" id="KW-1185">Reference proteome</keyword>
<evidence type="ECO:0000313" key="2">
    <source>
        <dbReference type="EMBL" id="GLB49193.1"/>
    </source>
</evidence>
<reference evidence="2" key="1">
    <citation type="submission" date="2022-07" db="EMBL/GenBank/DDBJ databases">
        <title>Taxonomy of Novel Oxalotrophic and Methylotrophic Bacteria.</title>
        <authorList>
            <person name="Sahin N."/>
            <person name="Tani A."/>
        </authorList>
    </citation>
    <scope>NUCLEOTIDE SEQUENCE</scope>
    <source>
        <strain evidence="2">Y10</strain>
    </source>
</reference>
<name>A0ABQ5MIG4_9FLAO</name>
<evidence type="ECO:0000313" key="3">
    <source>
        <dbReference type="Proteomes" id="UP001143543"/>
    </source>
</evidence>
<gene>
    <name evidence="2" type="ORF">Y10_15610</name>
</gene>
<dbReference type="RefSeq" id="WP_281764837.1">
    <property type="nucleotide sequence ID" value="NZ_BRVO01000002.1"/>
</dbReference>
<keyword evidence="1" id="KW-0812">Transmembrane</keyword>
<proteinExistence type="predicted"/>
<dbReference type="Proteomes" id="UP001143543">
    <property type="component" value="Unassembled WGS sequence"/>
</dbReference>
<evidence type="ECO:0000256" key="1">
    <source>
        <dbReference type="SAM" id="Phobius"/>
    </source>
</evidence>
<dbReference type="EMBL" id="BRVO01000002">
    <property type="protein sequence ID" value="GLB49193.1"/>
    <property type="molecule type" value="Genomic_DNA"/>
</dbReference>